<dbReference type="Proteomes" id="UP000248790">
    <property type="component" value="Unassembled WGS sequence"/>
</dbReference>
<dbReference type="OrthoDB" id="939978at2"/>
<dbReference type="EMBL" id="QLMC01000001">
    <property type="protein sequence ID" value="RAK03081.1"/>
    <property type="molecule type" value="Genomic_DNA"/>
</dbReference>
<dbReference type="AlphaFoldDB" id="A0A327X8K7"/>
<name>A0A327X8K7_LARAB</name>
<organism evidence="1 2">
    <name type="scientific">Larkinella arboricola</name>
    <dbReference type="NCBI Taxonomy" id="643671"/>
    <lineage>
        <taxon>Bacteria</taxon>
        <taxon>Pseudomonadati</taxon>
        <taxon>Bacteroidota</taxon>
        <taxon>Cytophagia</taxon>
        <taxon>Cytophagales</taxon>
        <taxon>Spirosomataceae</taxon>
        <taxon>Larkinella</taxon>
    </lineage>
</organism>
<keyword evidence="1" id="KW-0121">Carboxypeptidase</keyword>
<dbReference type="GO" id="GO:0004180">
    <property type="term" value="F:carboxypeptidase activity"/>
    <property type="evidence" value="ECO:0007669"/>
    <property type="project" value="UniProtKB-KW"/>
</dbReference>
<gene>
    <name evidence="1" type="ORF">LX87_01203</name>
</gene>
<keyword evidence="1" id="KW-0645">Protease</keyword>
<dbReference type="SUPFAM" id="SSF49464">
    <property type="entry name" value="Carboxypeptidase regulatory domain-like"/>
    <property type="match status" value="1"/>
</dbReference>
<reference evidence="1 2" key="1">
    <citation type="submission" date="2018-06" db="EMBL/GenBank/DDBJ databases">
        <title>Genomic Encyclopedia of Archaeal and Bacterial Type Strains, Phase II (KMG-II): from individual species to whole genera.</title>
        <authorList>
            <person name="Goeker M."/>
        </authorList>
    </citation>
    <scope>NUCLEOTIDE SEQUENCE [LARGE SCALE GENOMIC DNA]</scope>
    <source>
        <strain evidence="1 2">DSM 21851</strain>
    </source>
</reference>
<keyword evidence="2" id="KW-1185">Reference proteome</keyword>
<evidence type="ECO:0000313" key="1">
    <source>
        <dbReference type="EMBL" id="RAK03081.1"/>
    </source>
</evidence>
<evidence type="ECO:0000313" key="2">
    <source>
        <dbReference type="Proteomes" id="UP000248790"/>
    </source>
</evidence>
<proteinExistence type="predicted"/>
<sequence length="279" mass="30448">MTGWAMCRALRFKKSNKLPMNNLLPISRTTTALSFIFAGLVVCAGCSKSGSDEPQAGKQTAGYLSGRVTDAQGKALPGATILADNLLFYNSYVETSSDANGNYRVKMPTGSYRALAQIKRTYNGKKYTLDLKPDHTEAFAGDAGAVRNFQWQLTGEDPEQSGLFYGGDVTLDKDIMSELYDVENIEFTFTPVGPLIDGSAGQTLKLKSGEPRTEFYGRIPDVPIGRYKITAVHKPTGTVVMVKNKNGTYSADGSATLDFYGETSPWACTNCMILEYKER</sequence>
<accession>A0A327X8K7</accession>
<protein>
    <submittedName>
        <fullName evidence="1">Carboxypeptidase family protein</fullName>
    </submittedName>
</protein>
<comment type="caution">
    <text evidence="1">The sequence shown here is derived from an EMBL/GenBank/DDBJ whole genome shotgun (WGS) entry which is preliminary data.</text>
</comment>
<dbReference type="Gene3D" id="2.60.40.1120">
    <property type="entry name" value="Carboxypeptidase-like, regulatory domain"/>
    <property type="match status" value="1"/>
</dbReference>
<dbReference type="Pfam" id="PF13620">
    <property type="entry name" value="CarboxypepD_reg"/>
    <property type="match status" value="1"/>
</dbReference>
<keyword evidence="1" id="KW-0378">Hydrolase</keyword>
<dbReference type="InterPro" id="IPR008969">
    <property type="entry name" value="CarboxyPept-like_regulatory"/>
</dbReference>